<reference evidence="2" key="1">
    <citation type="submission" date="2023-09" db="EMBL/GenBank/DDBJ databases">
        <title>Demequina sp. a novel bacteria isolated from Capsicum annuum.</title>
        <authorList>
            <person name="Humaira Z."/>
            <person name="Lee J."/>
            <person name="Cho D."/>
        </authorList>
    </citation>
    <scope>NUCLEOTIDE SEQUENCE</scope>
    <source>
        <strain evidence="2">PMTSA13</strain>
    </source>
</reference>
<proteinExistence type="predicted"/>
<feature type="region of interest" description="Disordered" evidence="1">
    <location>
        <begin position="21"/>
        <end position="42"/>
    </location>
</feature>
<dbReference type="Proteomes" id="UP001303408">
    <property type="component" value="Chromosome"/>
</dbReference>
<protein>
    <submittedName>
        <fullName evidence="2">Uncharacterized protein</fullName>
    </submittedName>
</protein>
<organism evidence="2">
    <name type="scientific">Demequina capsici</name>
    <dbReference type="NCBI Taxonomy" id="3075620"/>
    <lineage>
        <taxon>Bacteria</taxon>
        <taxon>Bacillati</taxon>
        <taxon>Actinomycetota</taxon>
        <taxon>Actinomycetes</taxon>
        <taxon>Micrococcales</taxon>
        <taxon>Demequinaceae</taxon>
        <taxon>Demequina</taxon>
    </lineage>
</organism>
<dbReference type="RefSeq" id="WP_313543340.1">
    <property type="nucleotide sequence ID" value="NZ_CP134880.1"/>
</dbReference>
<dbReference type="EMBL" id="CP134880">
    <property type="protein sequence ID" value="WNM27351.1"/>
    <property type="molecule type" value="Genomic_DNA"/>
</dbReference>
<gene>
    <name evidence="2" type="ORF">RN607_14300</name>
</gene>
<dbReference type="KEGG" id="dcp:RN607_14300"/>
<accession>A0AA96FAV0</accession>
<dbReference type="AlphaFoldDB" id="A0AA96FAV0"/>
<evidence type="ECO:0000256" key="1">
    <source>
        <dbReference type="SAM" id="MobiDB-lite"/>
    </source>
</evidence>
<evidence type="ECO:0000313" key="2">
    <source>
        <dbReference type="EMBL" id="WNM27351.1"/>
    </source>
</evidence>
<name>A0AA96FAV0_9MICO</name>
<sequence>MLFKDNWKAWNDGGCCSTLHSTRVPSSIPRLEPGSGTGSTRPCAQRLELRGGIPLKAATMLPGRVVDGRQEGPMRLPIQAGNFRQVERLTA</sequence>